<organism evidence="2 3">
    <name type="scientific">Propioniferax innocua</name>
    <dbReference type="NCBI Taxonomy" id="1753"/>
    <lineage>
        <taxon>Bacteria</taxon>
        <taxon>Bacillati</taxon>
        <taxon>Actinomycetota</taxon>
        <taxon>Actinomycetes</taxon>
        <taxon>Propionibacteriales</taxon>
        <taxon>Propionibacteriaceae</taxon>
        <taxon>Propioniferax</taxon>
    </lineage>
</organism>
<feature type="transmembrane region" description="Helical" evidence="1">
    <location>
        <begin position="56"/>
        <end position="76"/>
    </location>
</feature>
<dbReference type="AlphaFoldDB" id="A0A542ZS87"/>
<feature type="transmembrane region" description="Helical" evidence="1">
    <location>
        <begin position="103"/>
        <end position="120"/>
    </location>
</feature>
<dbReference type="Proteomes" id="UP000316196">
    <property type="component" value="Unassembled WGS sequence"/>
</dbReference>
<proteinExistence type="predicted"/>
<protein>
    <submittedName>
        <fullName evidence="2">ABC-2 family transporter</fullName>
    </submittedName>
</protein>
<gene>
    <name evidence="2" type="ORF">FB460_0909</name>
</gene>
<name>A0A542ZS87_9ACTN</name>
<comment type="caution">
    <text evidence="2">The sequence shown here is derived from an EMBL/GenBank/DDBJ whole genome shotgun (WGS) entry which is preliminary data.</text>
</comment>
<dbReference type="OrthoDB" id="4407386at2"/>
<dbReference type="EMBL" id="VFOR01000001">
    <property type="protein sequence ID" value="TQL63109.1"/>
    <property type="molecule type" value="Genomic_DNA"/>
</dbReference>
<evidence type="ECO:0000313" key="2">
    <source>
        <dbReference type="EMBL" id="TQL63109.1"/>
    </source>
</evidence>
<feature type="transmembrane region" description="Helical" evidence="1">
    <location>
        <begin position="16"/>
        <end position="36"/>
    </location>
</feature>
<evidence type="ECO:0000313" key="3">
    <source>
        <dbReference type="Proteomes" id="UP000316196"/>
    </source>
</evidence>
<keyword evidence="3" id="KW-1185">Reference proteome</keyword>
<feature type="transmembrane region" description="Helical" evidence="1">
    <location>
        <begin position="140"/>
        <end position="161"/>
    </location>
</feature>
<keyword evidence="1" id="KW-0812">Transmembrane</keyword>
<evidence type="ECO:0000256" key="1">
    <source>
        <dbReference type="SAM" id="Phobius"/>
    </source>
</evidence>
<dbReference type="RefSeq" id="WP_142092869.1">
    <property type="nucleotide sequence ID" value="NZ_BAAAMD010000001.1"/>
</dbReference>
<reference evidence="2 3" key="1">
    <citation type="submission" date="2019-06" db="EMBL/GenBank/DDBJ databases">
        <title>Sequencing the genomes of 1000 actinobacteria strains.</title>
        <authorList>
            <person name="Klenk H.-P."/>
        </authorList>
    </citation>
    <scope>NUCLEOTIDE SEQUENCE [LARGE SCALE GENOMIC DNA]</scope>
    <source>
        <strain evidence="2 3">DSM 8251</strain>
    </source>
</reference>
<feature type="transmembrane region" description="Helical" evidence="1">
    <location>
        <begin position="218"/>
        <end position="237"/>
    </location>
</feature>
<feature type="transmembrane region" description="Helical" evidence="1">
    <location>
        <begin position="168"/>
        <end position="187"/>
    </location>
</feature>
<accession>A0A542ZS87</accession>
<sequence>MTAIVNEFTKMRGLRLWPLLVAMVLVVFGGTALGIMSDPEFDPGAPGAWNHPLMGAAMALTMFSPLFVAVLASRLVDAEHLANGWLFSATTELPAGRLCRAKVVALGILLVATTGTGYLAVPTLGSLVGIEVPFPLGRWLGYGCCAMVIAVALLALHVLIAARFEDQLVGLGIGVLGLLIAAASQFFPTWAGHLLPWSYYALIIPAGYTADALAELPLSYPSIAALGCVVTALFLAATGRLDRKEL</sequence>
<keyword evidence="1" id="KW-0472">Membrane</keyword>
<dbReference type="Pfam" id="PF12730">
    <property type="entry name" value="ABC2_membrane_4"/>
    <property type="match status" value="1"/>
</dbReference>
<keyword evidence="1" id="KW-1133">Transmembrane helix</keyword>